<keyword evidence="5 6" id="KW-0472">Membrane</keyword>
<keyword evidence="4 6" id="KW-1133">Transmembrane helix</keyword>
<dbReference type="Proteomes" id="UP000185904">
    <property type="component" value="Unassembled WGS sequence"/>
</dbReference>
<feature type="transmembrane region" description="Helical" evidence="6">
    <location>
        <begin position="33"/>
        <end position="59"/>
    </location>
</feature>
<organism evidence="7 8">
    <name type="scientific">Fonsecaea nubica</name>
    <dbReference type="NCBI Taxonomy" id="856822"/>
    <lineage>
        <taxon>Eukaryota</taxon>
        <taxon>Fungi</taxon>
        <taxon>Dikarya</taxon>
        <taxon>Ascomycota</taxon>
        <taxon>Pezizomycotina</taxon>
        <taxon>Eurotiomycetes</taxon>
        <taxon>Chaetothyriomycetidae</taxon>
        <taxon>Chaetothyriales</taxon>
        <taxon>Herpotrichiellaceae</taxon>
        <taxon>Fonsecaea</taxon>
    </lineage>
</organism>
<sequence>MRIPLFKRLVITALNILFPPLAVMLITGPNEDFLFNCVMFILAIIPSHIHGFYISLTYFNRKRKVRRGVYPGRPRHLIWSDRVNNGGASRREMERLRYEKDQGKIGRRVSHRVTGSSGSGGSRRRIEDWDDGYKEYAQRSNVLDCYLSLHLADGDLGGALTIRPSWVTDERYGCAFLIELESVEGVNALYPLAALADIQWPLYWDDDQDHSLKRTLRGRTDVPIV</sequence>
<evidence type="ECO:0000256" key="3">
    <source>
        <dbReference type="ARBA" id="ARBA00022692"/>
    </source>
</evidence>
<comment type="subcellular location">
    <subcellularLocation>
        <location evidence="1">Membrane</location>
    </subcellularLocation>
</comment>
<feature type="transmembrane region" description="Helical" evidence="6">
    <location>
        <begin position="9"/>
        <end position="27"/>
    </location>
</feature>
<dbReference type="InterPro" id="IPR000612">
    <property type="entry name" value="PMP3"/>
</dbReference>
<name>A0A178D2E9_9EURO</name>
<dbReference type="GO" id="GO:0016020">
    <property type="term" value="C:membrane"/>
    <property type="evidence" value="ECO:0007669"/>
    <property type="project" value="UniProtKB-SubCell"/>
</dbReference>
<dbReference type="RefSeq" id="XP_022500343.1">
    <property type="nucleotide sequence ID" value="XM_022643676.1"/>
</dbReference>
<reference evidence="7 8" key="1">
    <citation type="submission" date="2016-03" db="EMBL/GenBank/DDBJ databases">
        <title>The draft genome sequence of Fonsecaea nubica causative agent of cutaneous subcutaneous infection in human host.</title>
        <authorList>
            <person name="Costa F."/>
            <person name="Sybren D.H."/>
            <person name="Raittz R.T."/>
            <person name="Weiss V.A."/>
            <person name="Leao A.C."/>
            <person name="Gomes R."/>
            <person name="De Souza E.M."/>
            <person name="Pedrosa F.O."/>
            <person name="Steffens M.B."/>
            <person name="Bombassaro A."/>
            <person name="Tadra-Sfeir M.Z."/>
            <person name="Moreno L.F."/>
            <person name="Najafzadeh M.J."/>
            <person name="Felipe M.S."/>
            <person name="Teixeira M."/>
            <person name="Sun J."/>
            <person name="Xi L."/>
            <person name="Castro M.A."/>
            <person name="Vicente V.A."/>
        </authorList>
    </citation>
    <scope>NUCLEOTIDE SEQUENCE [LARGE SCALE GENOMIC DNA]</scope>
    <source>
        <strain evidence="7 8">CBS 269.64</strain>
    </source>
</reference>
<evidence type="ECO:0000256" key="6">
    <source>
        <dbReference type="SAM" id="Phobius"/>
    </source>
</evidence>
<evidence type="ECO:0000256" key="1">
    <source>
        <dbReference type="ARBA" id="ARBA00004370"/>
    </source>
</evidence>
<comment type="similarity">
    <text evidence="2">Belongs to the UPF0057 (PMP3) family.</text>
</comment>
<dbReference type="Pfam" id="PF01679">
    <property type="entry name" value="Pmp3"/>
    <property type="match status" value="1"/>
</dbReference>
<accession>A0A178D2E9</accession>
<evidence type="ECO:0000256" key="2">
    <source>
        <dbReference type="ARBA" id="ARBA00009530"/>
    </source>
</evidence>
<evidence type="ECO:0000256" key="4">
    <source>
        <dbReference type="ARBA" id="ARBA00022989"/>
    </source>
</evidence>
<gene>
    <name evidence="7" type="ORF">AYO20_05382</name>
</gene>
<protein>
    <recommendedName>
        <fullName evidence="9">Plasma membrane proteolipid 3</fullName>
    </recommendedName>
</protein>
<evidence type="ECO:0000313" key="7">
    <source>
        <dbReference type="EMBL" id="OAL35331.1"/>
    </source>
</evidence>
<keyword evidence="3 6" id="KW-0812">Transmembrane</keyword>
<keyword evidence="8" id="KW-1185">Reference proteome</keyword>
<dbReference type="EMBL" id="LVCJ01000031">
    <property type="protein sequence ID" value="OAL35331.1"/>
    <property type="molecule type" value="Genomic_DNA"/>
</dbReference>
<comment type="caution">
    <text evidence="7">The sequence shown here is derived from an EMBL/GenBank/DDBJ whole genome shotgun (WGS) entry which is preliminary data.</text>
</comment>
<proteinExistence type="inferred from homology"/>
<dbReference type="GeneID" id="34588799"/>
<evidence type="ECO:0008006" key="9">
    <source>
        <dbReference type="Google" id="ProtNLM"/>
    </source>
</evidence>
<evidence type="ECO:0000256" key="5">
    <source>
        <dbReference type="ARBA" id="ARBA00023136"/>
    </source>
</evidence>
<dbReference type="AlphaFoldDB" id="A0A178D2E9"/>
<evidence type="ECO:0000313" key="8">
    <source>
        <dbReference type="Proteomes" id="UP000185904"/>
    </source>
</evidence>
<dbReference type="OrthoDB" id="2152119at2759"/>